<dbReference type="RefSeq" id="WP_134640135.1">
    <property type="nucleotide sequence ID" value="NZ_SOHM01000012.1"/>
</dbReference>
<dbReference type="PANTHER" id="PTHR34351:SF1">
    <property type="entry name" value="SLR1927 PROTEIN"/>
    <property type="match status" value="1"/>
</dbReference>
<feature type="transmembrane region" description="Helical" evidence="1">
    <location>
        <begin position="38"/>
        <end position="57"/>
    </location>
</feature>
<organism evidence="3 4">
    <name type="scientific">Cryobacterium lactosi</name>
    <dbReference type="NCBI Taxonomy" id="1259202"/>
    <lineage>
        <taxon>Bacteria</taxon>
        <taxon>Bacillati</taxon>
        <taxon>Actinomycetota</taxon>
        <taxon>Actinomycetes</taxon>
        <taxon>Micrococcales</taxon>
        <taxon>Microbacteriaceae</taxon>
        <taxon>Cryobacterium</taxon>
    </lineage>
</organism>
<keyword evidence="1" id="KW-0472">Membrane</keyword>
<evidence type="ECO:0000313" key="4">
    <source>
        <dbReference type="Proteomes" id="UP000298468"/>
    </source>
</evidence>
<reference evidence="3 4" key="1">
    <citation type="submission" date="2019-03" db="EMBL/GenBank/DDBJ databases">
        <title>Genomics of glacier-inhabiting Cryobacterium strains.</title>
        <authorList>
            <person name="Liu Q."/>
            <person name="Xin Y.-H."/>
        </authorList>
    </citation>
    <scope>NUCLEOTIDE SEQUENCE [LARGE SCALE GENOMIC DNA]</scope>
    <source>
        <strain evidence="3 4">Sr59</strain>
    </source>
</reference>
<dbReference type="InterPro" id="IPR002881">
    <property type="entry name" value="DUF58"/>
</dbReference>
<evidence type="ECO:0000259" key="2">
    <source>
        <dbReference type="Pfam" id="PF01882"/>
    </source>
</evidence>
<name>A0A4R9BYA9_9MICO</name>
<dbReference type="Pfam" id="PF01882">
    <property type="entry name" value="DUF58"/>
    <property type="match status" value="1"/>
</dbReference>
<sequence>MGMQTQVDVTQMTMTQSMTRSDLTGATRRAHRMVRPTLRGAVFLGVGAVLFVLAWTYDERDLLFVAGLLLLVPLAALGYVLVHPLRVEVSRSFMPGTVSAGLSATVTIQIQNLAPAPLLGLRWRDTAARGVDVPPSQPLRGLAPARVRRPGAADTARVSYQVRPPRRGVYPVGPLMVGRTDPFGLAYSEWPAGSPHDLTVTPTVTPLPGNGVSITRGEGSRHERLSHLNNDSDELIAREYRPGDPMRRVNWPATARHGEIMVRQEEQRSHPEARIILDTTRGGRGTGLGHDAEFERAVELAASIAVHLLDGGFRLDVVELGPCQLLPARTRAGDARVQHDPDDGRWGGLRGDDPVSFTGPEGALALIDALASVVQRDRVVHATDDTPGSRRPVTLGRQIPAFAVLVDIGSADTTDLVALRGLCQPAVAFVLDTVDSSAVERLSDAGWQCVPLTATTPVDTAWAQAGQDRAEAR</sequence>
<evidence type="ECO:0000256" key="1">
    <source>
        <dbReference type="SAM" id="Phobius"/>
    </source>
</evidence>
<gene>
    <name evidence="3" type="ORF">E3T61_06810</name>
</gene>
<dbReference type="EMBL" id="SOHM01000012">
    <property type="protein sequence ID" value="TFD92022.1"/>
    <property type="molecule type" value="Genomic_DNA"/>
</dbReference>
<feature type="transmembrane region" description="Helical" evidence="1">
    <location>
        <begin position="63"/>
        <end position="82"/>
    </location>
</feature>
<evidence type="ECO:0000313" key="3">
    <source>
        <dbReference type="EMBL" id="TFD92022.1"/>
    </source>
</evidence>
<dbReference type="AlphaFoldDB" id="A0A4R9BYA9"/>
<keyword evidence="4" id="KW-1185">Reference proteome</keyword>
<keyword evidence="1" id="KW-1133">Transmembrane helix</keyword>
<accession>A0A4R9BYA9</accession>
<dbReference type="OrthoDB" id="9812729at2"/>
<feature type="domain" description="DUF58" evidence="2">
    <location>
        <begin position="237"/>
        <end position="329"/>
    </location>
</feature>
<keyword evidence="1" id="KW-0812">Transmembrane</keyword>
<dbReference type="Proteomes" id="UP000298468">
    <property type="component" value="Unassembled WGS sequence"/>
</dbReference>
<protein>
    <submittedName>
        <fullName evidence="3">DUF58 domain-containing protein</fullName>
    </submittedName>
</protein>
<dbReference type="PANTHER" id="PTHR34351">
    <property type="entry name" value="SLR1927 PROTEIN-RELATED"/>
    <property type="match status" value="1"/>
</dbReference>
<comment type="caution">
    <text evidence="3">The sequence shown here is derived from an EMBL/GenBank/DDBJ whole genome shotgun (WGS) entry which is preliminary data.</text>
</comment>
<proteinExistence type="predicted"/>